<evidence type="ECO:0000256" key="5">
    <source>
        <dbReference type="ARBA" id="ARBA00023136"/>
    </source>
</evidence>
<dbReference type="PANTHER" id="PTHR30477:SF0">
    <property type="entry name" value="METAL TRANSPORT SYSTEM MEMBRANE PROTEIN TM_0125-RELATED"/>
    <property type="match status" value="1"/>
</dbReference>
<evidence type="ECO:0000256" key="7">
    <source>
        <dbReference type="SAM" id="Phobius"/>
    </source>
</evidence>
<gene>
    <name evidence="8" type="ORF">BLM47_04900</name>
</gene>
<keyword evidence="4 7" id="KW-1133">Transmembrane helix</keyword>
<dbReference type="InterPro" id="IPR037294">
    <property type="entry name" value="ABC_BtuC-like"/>
</dbReference>
<feature type="transmembrane region" description="Helical" evidence="7">
    <location>
        <begin position="12"/>
        <end position="32"/>
    </location>
</feature>
<dbReference type="Gene3D" id="1.10.3470.10">
    <property type="entry name" value="ABC transporter involved in vitamin B12 uptake, BtuC"/>
    <property type="match status" value="1"/>
</dbReference>
<name>A0A2A6E0J7_9BACL</name>
<dbReference type="Proteomes" id="UP000243688">
    <property type="component" value="Unassembled WGS sequence"/>
</dbReference>
<feature type="transmembrane region" description="Helical" evidence="7">
    <location>
        <begin position="82"/>
        <end position="105"/>
    </location>
</feature>
<proteinExistence type="inferred from homology"/>
<comment type="subcellular location">
    <subcellularLocation>
        <location evidence="6">Cell membrane</location>
        <topology evidence="6">Multi-pass membrane protein</topology>
    </subcellularLocation>
    <subcellularLocation>
        <location evidence="1">Membrane</location>
        <topology evidence="1">Multi-pass membrane protein</topology>
    </subcellularLocation>
</comment>
<evidence type="ECO:0000256" key="2">
    <source>
        <dbReference type="ARBA" id="ARBA00008034"/>
    </source>
</evidence>
<evidence type="ECO:0000256" key="3">
    <source>
        <dbReference type="ARBA" id="ARBA00022692"/>
    </source>
</evidence>
<evidence type="ECO:0000256" key="1">
    <source>
        <dbReference type="ARBA" id="ARBA00004141"/>
    </source>
</evidence>
<keyword evidence="6" id="KW-0813">Transport</keyword>
<dbReference type="SUPFAM" id="SSF81345">
    <property type="entry name" value="ABC transporter involved in vitamin B12 uptake, BtuC"/>
    <property type="match status" value="1"/>
</dbReference>
<feature type="transmembrane region" description="Helical" evidence="7">
    <location>
        <begin position="117"/>
        <end position="148"/>
    </location>
</feature>
<dbReference type="GO" id="GO:0043190">
    <property type="term" value="C:ATP-binding cassette (ABC) transporter complex"/>
    <property type="evidence" value="ECO:0007669"/>
    <property type="project" value="InterPro"/>
</dbReference>
<dbReference type="GO" id="GO:0055085">
    <property type="term" value="P:transmembrane transport"/>
    <property type="evidence" value="ECO:0007669"/>
    <property type="project" value="InterPro"/>
</dbReference>
<dbReference type="GO" id="GO:0010043">
    <property type="term" value="P:response to zinc ion"/>
    <property type="evidence" value="ECO:0007669"/>
    <property type="project" value="TreeGrafter"/>
</dbReference>
<dbReference type="Pfam" id="PF00950">
    <property type="entry name" value="ABC-3"/>
    <property type="match status" value="1"/>
</dbReference>
<accession>A0A2A6E0J7</accession>
<keyword evidence="3 6" id="KW-0812">Transmembrane</keyword>
<dbReference type="InterPro" id="IPR001626">
    <property type="entry name" value="ABC_TroCD"/>
</dbReference>
<evidence type="ECO:0000313" key="9">
    <source>
        <dbReference type="Proteomes" id="UP000243688"/>
    </source>
</evidence>
<comment type="similarity">
    <text evidence="2 6">Belongs to the ABC-3 integral membrane protein family.</text>
</comment>
<feature type="transmembrane region" description="Helical" evidence="7">
    <location>
        <begin position="44"/>
        <end position="70"/>
    </location>
</feature>
<feature type="transmembrane region" description="Helical" evidence="7">
    <location>
        <begin position="178"/>
        <end position="206"/>
    </location>
</feature>
<dbReference type="AlphaFoldDB" id="A0A2A6E0J7"/>
<feature type="transmembrane region" description="Helical" evidence="7">
    <location>
        <begin position="218"/>
        <end position="239"/>
    </location>
</feature>
<dbReference type="EMBL" id="MOXJ01000008">
    <property type="protein sequence ID" value="PDO10848.1"/>
    <property type="molecule type" value="Genomic_DNA"/>
</dbReference>
<sequence>MDVWVEPFFLRALAGGLLVGLMLPAIGVILVLRRLSMIGDSLAHASVAGVALGLLIGVWPLAAGLGFALATGFAVEWLRRAYRAYAELAVAITMSGGVALAAFLFTLGRGFNLNVSAYLFGSVYTLSGGELAAIGGVTAVVLAMLVALRKEWYLLAFDEEAAHVGGLPVQTLNGVLTALAATAIAVAIKIVGALLVSALLVIPAAISLAVADGFRRAAAVAIVSAETAIVVGLLAAGAWNLAPGATVVLTLLVLLAGAVVWARRRSR</sequence>
<protein>
    <submittedName>
        <fullName evidence="8">Metal ABC transporter permease</fullName>
    </submittedName>
</protein>
<feature type="transmembrane region" description="Helical" evidence="7">
    <location>
        <begin position="245"/>
        <end position="262"/>
    </location>
</feature>
<keyword evidence="5 7" id="KW-0472">Membrane</keyword>
<comment type="caution">
    <text evidence="8">The sequence shown here is derived from an EMBL/GenBank/DDBJ whole genome shotgun (WGS) entry which is preliminary data.</text>
</comment>
<evidence type="ECO:0000256" key="6">
    <source>
        <dbReference type="RuleBase" id="RU003943"/>
    </source>
</evidence>
<reference evidence="8 9" key="1">
    <citation type="submission" date="2016-12" db="EMBL/GenBank/DDBJ databases">
        <title>Candidatus Reconcilibacillus cellulovorans genome.</title>
        <authorList>
            <person name="Kolinko S."/>
            <person name="Wu Y.-W."/>
            <person name="Tachea F."/>
            <person name="Denzel E."/>
            <person name="Hiras J."/>
            <person name="Baecker N."/>
            <person name="Chan L.J."/>
            <person name="Eichorst S.A."/>
            <person name="Frey D."/>
            <person name="Adams P.D."/>
            <person name="Pray T."/>
            <person name="Tanjore D."/>
            <person name="Petzold C.J."/>
            <person name="Gladden J.M."/>
            <person name="Simmons B.A."/>
            <person name="Singer S.W."/>
        </authorList>
    </citation>
    <scope>NUCLEOTIDE SEQUENCE [LARGE SCALE GENOMIC DNA]</scope>
    <source>
        <strain evidence="8">JTherm</strain>
    </source>
</reference>
<evidence type="ECO:0000313" key="8">
    <source>
        <dbReference type="EMBL" id="PDO10848.1"/>
    </source>
</evidence>
<dbReference type="PANTHER" id="PTHR30477">
    <property type="entry name" value="ABC-TRANSPORTER METAL-BINDING PROTEIN"/>
    <property type="match status" value="1"/>
</dbReference>
<evidence type="ECO:0000256" key="4">
    <source>
        <dbReference type="ARBA" id="ARBA00022989"/>
    </source>
</evidence>
<organism evidence="8 9">
    <name type="scientific">Candidatus Reconcilbacillus cellulovorans</name>
    <dbReference type="NCBI Taxonomy" id="1906605"/>
    <lineage>
        <taxon>Bacteria</taxon>
        <taxon>Bacillati</taxon>
        <taxon>Bacillota</taxon>
        <taxon>Bacilli</taxon>
        <taxon>Bacillales</taxon>
        <taxon>Paenibacillaceae</taxon>
        <taxon>Candidatus Reconcilbacillus</taxon>
    </lineage>
</organism>